<gene>
    <name evidence="3" type="ORF">QN277_028333</name>
</gene>
<evidence type="ECO:0000256" key="2">
    <source>
        <dbReference type="SAM" id="Phobius"/>
    </source>
</evidence>
<keyword evidence="2" id="KW-1133">Transmembrane helix</keyword>
<organism evidence="3 4">
    <name type="scientific">Acacia crassicarpa</name>
    <name type="common">northern wattle</name>
    <dbReference type="NCBI Taxonomy" id="499986"/>
    <lineage>
        <taxon>Eukaryota</taxon>
        <taxon>Viridiplantae</taxon>
        <taxon>Streptophyta</taxon>
        <taxon>Embryophyta</taxon>
        <taxon>Tracheophyta</taxon>
        <taxon>Spermatophyta</taxon>
        <taxon>Magnoliopsida</taxon>
        <taxon>eudicotyledons</taxon>
        <taxon>Gunneridae</taxon>
        <taxon>Pentapetalae</taxon>
        <taxon>rosids</taxon>
        <taxon>fabids</taxon>
        <taxon>Fabales</taxon>
        <taxon>Fabaceae</taxon>
        <taxon>Caesalpinioideae</taxon>
        <taxon>mimosoid clade</taxon>
        <taxon>Acacieae</taxon>
        <taxon>Acacia</taxon>
    </lineage>
</organism>
<dbReference type="AlphaFoldDB" id="A0AAE1J6B1"/>
<sequence>MSEEEQVKPLTPPSFTNSSSSYEHRPLFINDHHKSCGRRLNNVQCCGCVTAILLVIVVTFLIFGFTVYNVKEPQLILNGVTLINSTQSSDSKNLTLIADISVKNPNVFTFRFGSSTTTLTITAPESEKG</sequence>
<keyword evidence="4" id="KW-1185">Reference proteome</keyword>
<dbReference type="PANTHER" id="PTHR31852">
    <property type="entry name" value="LATE EMBRYOGENESIS ABUNDANT (LEA) HYDROXYPROLINE-RICH GLYCOPROTEIN FAMILY"/>
    <property type="match status" value="1"/>
</dbReference>
<evidence type="ECO:0008006" key="5">
    <source>
        <dbReference type="Google" id="ProtNLM"/>
    </source>
</evidence>
<evidence type="ECO:0000256" key="1">
    <source>
        <dbReference type="SAM" id="MobiDB-lite"/>
    </source>
</evidence>
<reference evidence="3" key="1">
    <citation type="submission" date="2023-10" db="EMBL/GenBank/DDBJ databases">
        <title>Chromosome-level genome of the transformable northern wattle, Acacia crassicarpa.</title>
        <authorList>
            <person name="Massaro I."/>
            <person name="Sinha N.R."/>
            <person name="Poethig S."/>
            <person name="Leichty A.R."/>
        </authorList>
    </citation>
    <scope>NUCLEOTIDE SEQUENCE</scope>
    <source>
        <strain evidence="3">Acra3RX</strain>
        <tissue evidence="3">Leaf</tissue>
    </source>
</reference>
<keyword evidence="2" id="KW-0472">Membrane</keyword>
<evidence type="ECO:0000313" key="4">
    <source>
        <dbReference type="Proteomes" id="UP001293593"/>
    </source>
</evidence>
<feature type="transmembrane region" description="Helical" evidence="2">
    <location>
        <begin position="43"/>
        <end position="68"/>
    </location>
</feature>
<protein>
    <recommendedName>
        <fullName evidence="5">Late embryogenesis abundant protein LEA-2 subgroup domain-containing protein</fullName>
    </recommendedName>
</protein>
<dbReference type="InterPro" id="IPR055301">
    <property type="entry name" value="Lea14-like_2"/>
</dbReference>
<accession>A0AAE1J6B1</accession>
<proteinExistence type="predicted"/>
<comment type="caution">
    <text evidence="3">The sequence shown here is derived from an EMBL/GenBank/DDBJ whole genome shotgun (WGS) entry which is preliminary data.</text>
</comment>
<evidence type="ECO:0000313" key="3">
    <source>
        <dbReference type="EMBL" id="KAK4262828.1"/>
    </source>
</evidence>
<dbReference type="EMBL" id="JAWXYG010000009">
    <property type="protein sequence ID" value="KAK4262828.1"/>
    <property type="molecule type" value="Genomic_DNA"/>
</dbReference>
<name>A0AAE1J6B1_9FABA</name>
<keyword evidence="2" id="KW-0812">Transmembrane</keyword>
<feature type="region of interest" description="Disordered" evidence="1">
    <location>
        <begin position="1"/>
        <end position="20"/>
    </location>
</feature>
<dbReference type="Proteomes" id="UP001293593">
    <property type="component" value="Unassembled WGS sequence"/>
</dbReference>